<evidence type="ECO:0000313" key="2">
    <source>
        <dbReference type="EMBL" id="MBW0558701.1"/>
    </source>
</evidence>
<dbReference type="AlphaFoldDB" id="A0A9Q3JAU7"/>
<dbReference type="EMBL" id="AVOT02067041">
    <property type="protein sequence ID" value="MBW0558701.1"/>
    <property type="molecule type" value="Genomic_DNA"/>
</dbReference>
<protein>
    <submittedName>
        <fullName evidence="2">Uncharacterized protein</fullName>
    </submittedName>
</protein>
<proteinExistence type="predicted"/>
<dbReference type="Proteomes" id="UP000765509">
    <property type="component" value="Unassembled WGS sequence"/>
</dbReference>
<evidence type="ECO:0000313" key="3">
    <source>
        <dbReference type="Proteomes" id="UP000765509"/>
    </source>
</evidence>
<organism evidence="2 3">
    <name type="scientific">Austropuccinia psidii MF-1</name>
    <dbReference type="NCBI Taxonomy" id="1389203"/>
    <lineage>
        <taxon>Eukaryota</taxon>
        <taxon>Fungi</taxon>
        <taxon>Dikarya</taxon>
        <taxon>Basidiomycota</taxon>
        <taxon>Pucciniomycotina</taxon>
        <taxon>Pucciniomycetes</taxon>
        <taxon>Pucciniales</taxon>
        <taxon>Sphaerophragmiaceae</taxon>
        <taxon>Austropuccinia</taxon>
    </lineage>
</organism>
<sequence length="136" mass="15135">MSSHDVGFAADFFNAFRPFTTEELEDLILGIPPTNRLRKSVWEWLTANGPYPTFLPSPPALDDSLSSPAGSSNHREPTPIAASAFYSFLNGEVDPRLLDPQPSSSLHSKKKVQKKTKGPYYLRPRNDLGRVIHPSK</sequence>
<gene>
    <name evidence="2" type="ORF">O181_098416</name>
</gene>
<comment type="caution">
    <text evidence="2">The sequence shown here is derived from an EMBL/GenBank/DDBJ whole genome shotgun (WGS) entry which is preliminary data.</text>
</comment>
<name>A0A9Q3JAU7_9BASI</name>
<accession>A0A9Q3JAU7</accession>
<reference evidence="2" key="1">
    <citation type="submission" date="2021-03" db="EMBL/GenBank/DDBJ databases">
        <title>Draft genome sequence of rust myrtle Austropuccinia psidii MF-1, a brazilian biotype.</title>
        <authorList>
            <person name="Quecine M.C."/>
            <person name="Pachon D.M.R."/>
            <person name="Bonatelli M.L."/>
            <person name="Correr F.H."/>
            <person name="Franceschini L.M."/>
            <person name="Leite T.F."/>
            <person name="Margarido G.R.A."/>
            <person name="Almeida C.A."/>
            <person name="Ferrarezi J.A."/>
            <person name="Labate C.A."/>
        </authorList>
    </citation>
    <scope>NUCLEOTIDE SEQUENCE</scope>
    <source>
        <strain evidence="2">MF-1</strain>
    </source>
</reference>
<feature type="region of interest" description="Disordered" evidence="1">
    <location>
        <begin position="96"/>
        <end position="136"/>
    </location>
</feature>
<feature type="compositionally biased region" description="Basic residues" evidence="1">
    <location>
        <begin position="107"/>
        <end position="117"/>
    </location>
</feature>
<keyword evidence="3" id="KW-1185">Reference proteome</keyword>
<evidence type="ECO:0000256" key="1">
    <source>
        <dbReference type="SAM" id="MobiDB-lite"/>
    </source>
</evidence>
<feature type="compositionally biased region" description="Low complexity" evidence="1">
    <location>
        <begin position="60"/>
        <end position="69"/>
    </location>
</feature>
<feature type="region of interest" description="Disordered" evidence="1">
    <location>
        <begin position="56"/>
        <end position="77"/>
    </location>
</feature>